<evidence type="ECO:0008006" key="4">
    <source>
        <dbReference type="Google" id="ProtNLM"/>
    </source>
</evidence>
<comment type="caution">
    <text evidence="2">The sequence shown here is derived from an EMBL/GenBank/DDBJ whole genome shotgun (WGS) entry which is preliminary data.</text>
</comment>
<accession>A0A8T1VWQ4</accession>
<dbReference type="Proteomes" id="UP000694044">
    <property type="component" value="Unassembled WGS sequence"/>
</dbReference>
<organism evidence="2 3">
    <name type="scientific">Phytophthora pseudosyringae</name>
    <dbReference type="NCBI Taxonomy" id="221518"/>
    <lineage>
        <taxon>Eukaryota</taxon>
        <taxon>Sar</taxon>
        <taxon>Stramenopiles</taxon>
        <taxon>Oomycota</taxon>
        <taxon>Peronosporomycetes</taxon>
        <taxon>Peronosporales</taxon>
        <taxon>Peronosporaceae</taxon>
        <taxon>Phytophthora</taxon>
    </lineage>
</organism>
<evidence type="ECO:0000256" key="1">
    <source>
        <dbReference type="SAM" id="MobiDB-lite"/>
    </source>
</evidence>
<feature type="region of interest" description="Disordered" evidence="1">
    <location>
        <begin position="1"/>
        <end position="52"/>
    </location>
</feature>
<evidence type="ECO:0000313" key="3">
    <source>
        <dbReference type="Proteomes" id="UP000694044"/>
    </source>
</evidence>
<gene>
    <name evidence="2" type="ORF">PHYPSEUDO_003163</name>
</gene>
<dbReference type="AlphaFoldDB" id="A0A8T1VWQ4"/>
<sequence>MMAARTATPSPPSKRVPSDSNSETESEVSADSSSSTIKEEPDTEEEEATRHNALTSFLDDDEDTVARRRNDLIDCLPPSILTVPRAIKTIEIMPMSAEEVLAEATRSGALKWIKKLIPQVEDDKYDAVLDAIKRGRIPVLKMLFPKFGCSYTIEASVTTAGCGHLVILSKILHESRQYPIAIRHEASWKALSEAAANGHLPVVKFAMDQAIEYVDWSVLVAYTPASRLSDALSRVISGRHRSVVKAFLDPSRFHWTVSTAFEQAHRGRHFQSFSKIRGRRMWRFESSLE</sequence>
<evidence type="ECO:0000313" key="2">
    <source>
        <dbReference type="EMBL" id="KAG7383994.1"/>
    </source>
</evidence>
<dbReference type="EMBL" id="JAGDFM010000160">
    <property type="protein sequence ID" value="KAG7383994.1"/>
    <property type="molecule type" value="Genomic_DNA"/>
</dbReference>
<proteinExistence type="predicted"/>
<reference evidence="2" key="1">
    <citation type="submission" date="2021-02" db="EMBL/GenBank/DDBJ databases">
        <authorList>
            <person name="Palmer J.M."/>
        </authorList>
    </citation>
    <scope>NUCLEOTIDE SEQUENCE</scope>
    <source>
        <strain evidence="2">SCRP734</strain>
    </source>
</reference>
<dbReference type="OrthoDB" id="103403at2759"/>
<protein>
    <recommendedName>
        <fullName evidence="4">Ankyrin repeat protein</fullName>
    </recommendedName>
</protein>
<name>A0A8T1VWQ4_9STRA</name>
<keyword evidence="3" id="KW-1185">Reference proteome</keyword>